<proteinExistence type="predicted"/>
<protein>
    <recommendedName>
        <fullName evidence="2">Glycosyltransferase 2-like domain-containing protein</fullName>
    </recommendedName>
</protein>
<evidence type="ECO:0000313" key="1">
    <source>
        <dbReference type="EMBL" id="SBW01476.1"/>
    </source>
</evidence>
<dbReference type="AlphaFoldDB" id="A0A212JPU7"/>
<accession>A0A212JPU7</accession>
<organism evidence="1">
    <name type="scientific">uncultured Alphaproteobacteria bacterium</name>
    <dbReference type="NCBI Taxonomy" id="91750"/>
    <lineage>
        <taxon>Bacteria</taxon>
        <taxon>Pseudomonadati</taxon>
        <taxon>Pseudomonadota</taxon>
        <taxon>Alphaproteobacteria</taxon>
        <taxon>environmental samples</taxon>
    </lineage>
</organism>
<reference evidence="1" key="1">
    <citation type="submission" date="2016-04" db="EMBL/GenBank/DDBJ databases">
        <authorList>
            <person name="Evans L.H."/>
            <person name="Alamgir A."/>
            <person name="Owens N."/>
            <person name="Weber N.D."/>
            <person name="Virtaneva K."/>
            <person name="Barbian K."/>
            <person name="Babar A."/>
            <person name="Rosenke K."/>
        </authorList>
    </citation>
    <scope>NUCLEOTIDE SEQUENCE</scope>
    <source>
        <strain evidence="1">86</strain>
    </source>
</reference>
<gene>
    <name evidence="1" type="ORF">KL86APRO_11438</name>
</gene>
<evidence type="ECO:0008006" key="2">
    <source>
        <dbReference type="Google" id="ProtNLM"/>
    </source>
</evidence>
<sequence length="377" mass="41961">MAEIIRASHPAFHPERVSLVVTTRGRPQQFLEMAVSACGLIARPEETDLWVFLDEDDVTGRDLIATVNETPMAPFVNWLIAPRQAALGQAQNIVCAAALETSGLVLGYPDDFRLASPGWDDILRHAYRECPGRLALHYIQDPTAQPEQITIMAASKEWIDTIGYFIPAHFPYWFGDNWLDEVSQLAGMKRRLDIVQVADGGKGKTRRMWNLPFWSRYYRLCRLERLRDALKLTEAAGDAVRSADLRARLEAERSVPLPAHENSLRNVITELRLSSETAPPNRSYLEAEARACRQLSEWASRDPAAFHGFEIDGFDVDAALAASDLATGVSQVEQQRICKALLSGRAWGAIAEETGVGVGRLLEWRNAAALTLQLVQG</sequence>
<dbReference type="EMBL" id="FLUO01000001">
    <property type="protein sequence ID" value="SBW01476.1"/>
    <property type="molecule type" value="Genomic_DNA"/>
</dbReference>
<name>A0A212JPU7_9PROT</name>